<reference evidence="4 5" key="1">
    <citation type="journal article" date="2022" name="Genome Biol. Evol.">
        <title>Host diet, physiology and behaviors set the stage for Lachnospiraceae cladogenesis.</title>
        <authorList>
            <person name="Vera-Ponce De Leon A."/>
            <person name="Schneider M."/>
            <person name="Jahnes B.C."/>
            <person name="Sadowski V."/>
            <person name="Camuy-Velez L.A."/>
            <person name="Duan J."/>
            <person name="Sabree Z.L."/>
        </authorList>
    </citation>
    <scope>NUCLEOTIDE SEQUENCE [LARGE SCALE GENOMIC DNA]</scope>
    <source>
        <strain evidence="4 5">PAL227</strain>
    </source>
</reference>
<feature type="domain" description="Replication initiator A N-terminal" evidence="2">
    <location>
        <begin position="19"/>
        <end position="93"/>
    </location>
</feature>
<accession>A0ABT1EM23</accession>
<evidence type="ECO:0000259" key="3">
    <source>
        <dbReference type="Pfam" id="PF19481"/>
    </source>
</evidence>
<feature type="domain" description="DUF6017" evidence="3">
    <location>
        <begin position="242"/>
        <end position="347"/>
    </location>
</feature>
<dbReference type="EMBL" id="JAMZFV010000055">
    <property type="protein sequence ID" value="MCP1111576.1"/>
    <property type="molecule type" value="Genomic_DNA"/>
</dbReference>
<comment type="caution">
    <text evidence="4">The sequence shown here is derived from an EMBL/GenBank/DDBJ whole genome shotgun (WGS) entry which is preliminary data.</text>
</comment>
<evidence type="ECO:0000259" key="2">
    <source>
        <dbReference type="Pfam" id="PF06970"/>
    </source>
</evidence>
<dbReference type="Pfam" id="PF06970">
    <property type="entry name" value="RepA_N"/>
    <property type="match status" value="1"/>
</dbReference>
<keyword evidence="5" id="KW-1185">Reference proteome</keyword>
<feature type="compositionally biased region" description="Basic and acidic residues" evidence="1">
    <location>
        <begin position="139"/>
        <end position="174"/>
    </location>
</feature>
<feature type="region of interest" description="Disordered" evidence="1">
    <location>
        <begin position="125"/>
        <end position="216"/>
    </location>
</feature>
<organism evidence="4 5">
    <name type="scientific">Ohessyouella blattaphilus</name>
    <dbReference type="NCBI Taxonomy" id="2949333"/>
    <lineage>
        <taxon>Bacteria</taxon>
        <taxon>Bacillati</taxon>
        <taxon>Bacillota</taxon>
        <taxon>Clostridia</taxon>
        <taxon>Lachnospirales</taxon>
        <taxon>Lachnospiraceae</taxon>
        <taxon>Ohessyouella</taxon>
    </lineage>
</organism>
<evidence type="ECO:0000313" key="5">
    <source>
        <dbReference type="Proteomes" id="UP001523565"/>
    </source>
</evidence>
<name>A0ABT1EM23_9FIRM</name>
<evidence type="ECO:0000313" key="4">
    <source>
        <dbReference type="EMBL" id="MCP1111576.1"/>
    </source>
</evidence>
<dbReference type="InterPro" id="IPR010724">
    <property type="entry name" value="RepA_N"/>
</dbReference>
<proteinExistence type="predicted"/>
<dbReference type="InterPro" id="IPR046059">
    <property type="entry name" value="DUF6017"/>
</dbReference>
<evidence type="ECO:0000256" key="1">
    <source>
        <dbReference type="SAM" id="MobiDB-lite"/>
    </source>
</evidence>
<dbReference type="Pfam" id="PF19481">
    <property type="entry name" value="DUF6017"/>
    <property type="match status" value="1"/>
</dbReference>
<dbReference type="Proteomes" id="UP001523565">
    <property type="component" value="Unassembled WGS sequence"/>
</dbReference>
<dbReference type="RefSeq" id="WP_262070433.1">
    <property type="nucleotide sequence ID" value="NZ_JAMXOC010000055.1"/>
</dbReference>
<protein>
    <submittedName>
        <fullName evidence="4">Replication initiator protein A</fullName>
    </submittedName>
</protein>
<gene>
    <name evidence="4" type="ORF">NK118_15125</name>
</gene>
<sequence length="349" mass="39887">MKKRIKFEYFSDYEAESFSFYRIPKVLFTDPYFAHVSCEAKVLYGVLLDRMSLSIRNEWIDRNGKVYIIFTIAELMEYMSCKRDKAIKLMGELDTVKGIGLIEKVKRGLGQADHIYVLNFNVSPNDSSSGKMSGIADGADIKVKEPEVGKDRPQEVGKDRPQEVGKRRPQEVGKRRPQGVGKCRPQEVGKRRPQGVGKDRPQEVDISDPNNTNINNTEKERSIHLSSEIERRMAVVNATAIAVKEQVGYEFLVCDHEKKAVDELTEIIVEVLASDKRNIKVSGEEIPAQLVKERFQKINFSHMQYVFACLEKNTSKVRNIKQYLISVLYNAPVTMSHFYQAEVNHDLYG</sequence>